<dbReference type="AlphaFoldDB" id="A0A1M4UM00"/>
<name>A0A1M4UM00_9BACT</name>
<dbReference type="Proteomes" id="UP000184480">
    <property type="component" value="Unassembled WGS sequence"/>
</dbReference>
<evidence type="ECO:0008006" key="3">
    <source>
        <dbReference type="Google" id="ProtNLM"/>
    </source>
</evidence>
<accession>A0A1M4UM00</accession>
<dbReference type="STRING" id="1346286.SAMN05444362_101644"/>
<organism evidence="1 2">
    <name type="scientific">Dysgonomonas macrotermitis</name>
    <dbReference type="NCBI Taxonomy" id="1346286"/>
    <lineage>
        <taxon>Bacteria</taxon>
        <taxon>Pseudomonadati</taxon>
        <taxon>Bacteroidota</taxon>
        <taxon>Bacteroidia</taxon>
        <taxon>Bacteroidales</taxon>
        <taxon>Dysgonomonadaceae</taxon>
        <taxon>Dysgonomonas</taxon>
    </lineage>
</organism>
<dbReference type="EMBL" id="FQUC01000001">
    <property type="protein sequence ID" value="SHE57781.1"/>
    <property type="molecule type" value="Genomic_DNA"/>
</dbReference>
<keyword evidence="2" id="KW-1185">Reference proteome</keyword>
<dbReference type="OrthoDB" id="883020at2"/>
<dbReference type="RefSeq" id="WP_062175732.1">
    <property type="nucleotide sequence ID" value="NZ_BBXL01000001.1"/>
</dbReference>
<protein>
    <recommendedName>
        <fullName evidence="3">ASCH domain-containing protein</fullName>
    </recommendedName>
</protein>
<proteinExistence type="predicted"/>
<gene>
    <name evidence="1" type="ORF">SAMN05444362_101644</name>
</gene>
<evidence type="ECO:0000313" key="2">
    <source>
        <dbReference type="Proteomes" id="UP000184480"/>
    </source>
</evidence>
<evidence type="ECO:0000313" key="1">
    <source>
        <dbReference type="EMBL" id="SHE57781.1"/>
    </source>
</evidence>
<sequence>MILNFSKKFPWGENTDFVDKIDDKIKVHSIREDKSDRWKPGKLIHLTTGSRTKYYDCFNELDCISVQSIEIKEIDEFDSKHGWIHRVQIKHKAGWVDEFVRVFNVIVDGRILCTSEIVKLARNDGFDSTHDFFRWFNGNYTGKIIHWTDLRY</sequence>
<reference evidence="2" key="1">
    <citation type="submission" date="2016-11" db="EMBL/GenBank/DDBJ databases">
        <authorList>
            <person name="Varghese N."/>
            <person name="Submissions S."/>
        </authorList>
    </citation>
    <scope>NUCLEOTIDE SEQUENCE [LARGE SCALE GENOMIC DNA]</scope>
    <source>
        <strain evidence="2">DSM 27370</strain>
    </source>
</reference>